<name>A0A9Q6Z4K2_MYROD</name>
<dbReference type="Proteomes" id="UP000596202">
    <property type="component" value="Chromosome"/>
</dbReference>
<feature type="domain" description="Lipocalin-like" evidence="1">
    <location>
        <begin position="68"/>
        <end position="158"/>
    </location>
</feature>
<proteinExistence type="predicted"/>
<evidence type="ECO:0000313" key="3">
    <source>
        <dbReference type="Proteomes" id="UP000596202"/>
    </source>
</evidence>
<protein>
    <submittedName>
        <fullName evidence="2">Lipocalin family protein</fullName>
    </submittedName>
</protein>
<dbReference type="Pfam" id="PF13648">
    <property type="entry name" value="Lipocalin_4"/>
    <property type="match status" value="1"/>
</dbReference>
<evidence type="ECO:0000259" key="1">
    <source>
        <dbReference type="Pfam" id="PF13648"/>
    </source>
</evidence>
<dbReference type="InterPro" id="IPR024311">
    <property type="entry name" value="Lipocalin-like"/>
</dbReference>
<organism evidence="2 3">
    <name type="scientific">Myroides odoratus</name>
    <name type="common">Flavobacterium odoratum</name>
    <dbReference type="NCBI Taxonomy" id="256"/>
    <lineage>
        <taxon>Bacteria</taxon>
        <taxon>Pseudomonadati</taxon>
        <taxon>Bacteroidota</taxon>
        <taxon>Flavobacteriia</taxon>
        <taxon>Flavobacteriales</taxon>
        <taxon>Flavobacteriaceae</taxon>
        <taxon>Myroides</taxon>
    </lineage>
</organism>
<dbReference type="EMBL" id="CP068108">
    <property type="protein sequence ID" value="QQU01704.1"/>
    <property type="molecule type" value="Genomic_DNA"/>
</dbReference>
<dbReference type="OrthoDB" id="9809549at2"/>
<dbReference type="AlphaFoldDB" id="A0A9Q6Z4K2"/>
<gene>
    <name evidence="2" type="ORF">I6I88_08195</name>
</gene>
<accession>A0A9Q6Z4K2</accession>
<sequence length="193" mass="21769">MISKLKGCIIYFLNNSLFKEKIQYFRASILLTKIMKKLFLVAVVAVLGLASVGCTSDDNSSSNFDTAIQGVWKESRTLYLGKNDKVIDEDEAYDEGCGLDELEFKDKTLISRSFFLDGTDCEKEEYTTTYSIKGDMIYANKTGESAKIIELTATKLVILGEFINDDDIPVVGEFRKASSYEDIEKVHVVYLRK</sequence>
<reference evidence="2 3" key="1">
    <citation type="submission" date="2021-01" db="EMBL/GenBank/DDBJ databases">
        <title>FDA dAtabase for Regulatory Grade micrObial Sequences (FDA-ARGOS): Supporting development and validation of Infectious Disease Dx tests.</title>
        <authorList>
            <person name="Sproer C."/>
            <person name="Gronow S."/>
            <person name="Severitt S."/>
            <person name="Schroder I."/>
            <person name="Tallon L."/>
            <person name="Sadzewicz L."/>
            <person name="Zhao X."/>
            <person name="Boylan J."/>
            <person name="Ott S."/>
            <person name="Bowen H."/>
            <person name="Vavikolanu K."/>
            <person name="Mehta A."/>
            <person name="Aluvathingal J."/>
            <person name="Nadendla S."/>
            <person name="Lowell S."/>
            <person name="Myers T."/>
            <person name="Yan Y."/>
            <person name="Sichtig H."/>
        </authorList>
    </citation>
    <scope>NUCLEOTIDE SEQUENCE [LARGE SCALE GENOMIC DNA]</scope>
    <source>
        <strain evidence="2 3">FDAARGOS_1131</strain>
    </source>
</reference>
<evidence type="ECO:0000313" key="2">
    <source>
        <dbReference type="EMBL" id="QQU01704.1"/>
    </source>
</evidence>